<proteinExistence type="predicted"/>
<dbReference type="NCBIfam" id="NF033832">
    <property type="entry name" value="sce7726_fam"/>
    <property type="match status" value="1"/>
</dbReference>
<comment type="caution">
    <text evidence="1">The sequence shown here is derived from an EMBL/GenBank/DDBJ whole genome shotgun (WGS) entry which is preliminary data.</text>
</comment>
<protein>
    <recommendedName>
        <fullName evidence="3">Sce7726 family protein</fullName>
    </recommendedName>
</protein>
<organism evidence="1 2">
    <name type="scientific">Leptospira vanthielii</name>
    <dbReference type="NCBI Taxonomy" id="293085"/>
    <lineage>
        <taxon>Bacteria</taxon>
        <taxon>Pseudomonadati</taxon>
        <taxon>Spirochaetota</taxon>
        <taxon>Spirochaetia</taxon>
        <taxon>Leptospirales</taxon>
        <taxon>Leptospiraceae</taxon>
        <taxon>Leptospira</taxon>
    </lineage>
</organism>
<dbReference type="RefSeq" id="WP_135660646.1">
    <property type="nucleotide sequence ID" value="NZ_RQHF01000038.1"/>
</dbReference>
<name>A0ABY2NJH0_9LEPT</name>
<accession>A0ABY2NJH0</accession>
<dbReference type="EMBL" id="RQHF01000038">
    <property type="protein sequence ID" value="TGM45978.1"/>
    <property type="molecule type" value="Genomic_DNA"/>
</dbReference>
<dbReference type="Proteomes" id="UP000298112">
    <property type="component" value="Unassembled WGS sequence"/>
</dbReference>
<evidence type="ECO:0008006" key="3">
    <source>
        <dbReference type="Google" id="ProtNLM"/>
    </source>
</evidence>
<gene>
    <name evidence="1" type="ORF">EHQ95_17475</name>
</gene>
<sequence length="185" mass="21111">MIALNDKRIRPKLKKFLITNSKKPIKVVDELHINFGTAIADVVAIDRYMHCFEIKGETDKIQRIETQGKVLDSSFPKVTLVTTENHLVYALKNSPEHWGIIKVSNDKGKIIFRSIRTAKTNPNFNKEIALFSLWKSELLSFSLSNNFEVAERMNKKVISKLISNNLSSKKVIEAIAEIISQRIKS</sequence>
<keyword evidence="2" id="KW-1185">Reference proteome</keyword>
<dbReference type="InterPro" id="IPR047729">
    <property type="entry name" value="Sce7726-like"/>
</dbReference>
<evidence type="ECO:0000313" key="1">
    <source>
        <dbReference type="EMBL" id="TGM45978.1"/>
    </source>
</evidence>
<reference evidence="2" key="1">
    <citation type="journal article" date="2019" name="PLoS Negl. Trop. Dis.">
        <title>Revisiting the worldwide diversity of Leptospira species in the environment.</title>
        <authorList>
            <person name="Vincent A.T."/>
            <person name="Schiettekatte O."/>
            <person name="Bourhy P."/>
            <person name="Veyrier F.J."/>
            <person name="Picardeau M."/>
        </authorList>
    </citation>
    <scope>NUCLEOTIDE SEQUENCE [LARGE SCALE GENOMIC DNA]</scope>
    <source>
        <strain evidence="2">201601955</strain>
    </source>
</reference>
<evidence type="ECO:0000313" key="2">
    <source>
        <dbReference type="Proteomes" id="UP000298112"/>
    </source>
</evidence>